<protein>
    <submittedName>
        <fullName evidence="1">Uncharacterized protein</fullName>
    </submittedName>
</protein>
<proteinExistence type="predicted"/>
<evidence type="ECO:0000313" key="1">
    <source>
        <dbReference type="EMBL" id="KAJ0020901.1"/>
    </source>
</evidence>
<evidence type="ECO:0000313" key="2">
    <source>
        <dbReference type="Proteomes" id="UP001163603"/>
    </source>
</evidence>
<reference evidence="2" key="1">
    <citation type="journal article" date="2023" name="G3 (Bethesda)">
        <title>Genome assembly and association tests identify interacting loci associated with vigor, precocity, and sex in interspecific pistachio rootstocks.</title>
        <authorList>
            <person name="Palmer W."/>
            <person name="Jacygrad E."/>
            <person name="Sagayaradj S."/>
            <person name="Cavanaugh K."/>
            <person name="Han R."/>
            <person name="Bertier L."/>
            <person name="Beede B."/>
            <person name="Kafkas S."/>
            <person name="Golino D."/>
            <person name="Preece J."/>
            <person name="Michelmore R."/>
        </authorList>
    </citation>
    <scope>NUCLEOTIDE SEQUENCE [LARGE SCALE GENOMIC DNA]</scope>
</reference>
<keyword evidence="2" id="KW-1185">Reference proteome</keyword>
<name>A0ACC0XR75_9ROSI</name>
<dbReference type="Proteomes" id="UP001163603">
    <property type="component" value="Chromosome 11"/>
</dbReference>
<organism evidence="1 2">
    <name type="scientific">Pistacia integerrima</name>
    <dbReference type="NCBI Taxonomy" id="434235"/>
    <lineage>
        <taxon>Eukaryota</taxon>
        <taxon>Viridiplantae</taxon>
        <taxon>Streptophyta</taxon>
        <taxon>Embryophyta</taxon>
        <taxon>Tracheophyta</taxon>
        <taxon>Spermatophyta</taxon>
        <taxon>Magnoliopsida</taxon>
        <taxon>eudicotyledons</taxon>
        <taxon>Gunneridae</taxon>
        <taxon>Pentapetalae</taxon>
        <taxon>rosids</taxon>
        <taxon>malvids</taxon>
        <taxon>Sapindales</taxon>
        <taxon>Anacardiaceae</taxon>
        <taxon>Pistacia</taxon>
    </lineage>
</organism>
<dbReference type="EMBL" id="CM047746">
    <property type="protein sequence ID" value="KAJ0020901.1"/>
    <property type="molecule type" value="Genomic_DNA"/>
</dbReference>
<comment type="caution">
    <text evidence="1">The sequence shown here is derived from an EMBL/GenBank/DDBJ whole genome shotgun (WGS) entry which is preliminary data.</text>
</comment>
<gene>
    <name evidence="1" type="ORF">Pint_32142</name>
</gene>
<accession>A0ACC0XR75</accession>
<sequence length="74" mass="7857">MAAKPGAASTTYSPIDPTNKTRPSIFAGSDVDWLRPDSRAFQQCRPAFFRTGTVNSAAGSAYAEFGNTKVIVSV</sequence>